<dbReference type="PRINTS" id="PR00347">
    <property type="entry name" value="THAUMATIN"/>
</dbReference>
<keyword evidence="3" id="KW-1185">Reference proteome</keyword>
<dbReference type="Pfam" id="PF00314">
    <property type="entry name" value="Thaumatin"/>
    <property type="match status" value="1"/>
</dbReference>
<feature type="disulfide bond" evidence="1">
    <location>
        <begin position="62"/>
        <end position="67"/>
    </location>
</feature>
<dbReference type="Proteomes" id="UP000734854">
    <property type="component" value="Unassembled WGS sequence"/>
</dbReference>
<gene>
    <name evidence="2" type="ORF">ZIOFF_004657</name>
</gene>
<evidence type="ECO:0000256" key="1">
    <source>
        <dbReference type="PIRSR" id="PIRSR002703-1"/>
    </source>
</evidence>
<evidence type="ECO:0000313" key="3">
    <source>
        <dbReference type="Proteomes" id="UP000734854"/>
    </source>
</evidence>
<name>A0A8J5I8P0_ZINOF</name>
<keyword evidence="1" id="KW-1015">Disulfide bond</keyword>
<feature type="disulfide bond" evidence="1">
    <location>
        <begin position="30"/>
        <end position="80"/>
    </location>
</feature>
<proteinExistence type="predicted"/>
<protein>
    <submittedName>
        <fullName evidence="2">Uncharacterized protein</fullName>
    </submittedName>
</protein>
<dbReference type="InterPro" id="IPR037176">
    <property type="entry name" value="Osmotin/thaumatin-like_sf"/>
</dbReference>
<sequence length="132" mass="14520">MDFFNISLADDYNVGMDFSPTTGGCRGLHCSANIVGECPEQLRVSGGCNSPCNVFGTSDYCCTNGSCRPTDYLRFFKTWCSDAYLPDDATSTSTCPGGTNYNVTFYPYLIRYKSGAGIEVLEEELKKEEAKF</sequence>
<feature type="disulfide bond" evidence="1">
    <location>
        <begin position="38"/>
        <end position="48"/>
    </location>
</feature>
<organism evidence="2 3">
    <name type="scientific">Zingiber officinale</name>
    <name type="common">Ginger</name>
    <name type="synonym">Amomum zingiber</name>
    <dbReference type="NCBI Taxonomy" id="94328"/>
    <lineage>
        <taxon>Eukaryota</taxon>
        <taxon>Viridiplantae</taxon>
        <taxon>Streptophyta</taxon>
        <taxon>Embryophyta</taxon>
        <taxon>Tracheophyta</taxon>
        <taxon>Spermatophyta</taxon>
        <taxon>Magnoliopsida</taxon>
        <taxon>Liliopsida</taxon>
        <taxon>Zingiberales</taxon>
        <taxon>Zingiberaceae</taxon>
        <taxon>Zingiber</taxon>
    </lineage>
</organism>
<dbReference type="SMART" id="SM00205">
    <property type="entry name" value="THN"/>
    <property type="match status" value="1"/>
</dbReference>
<dbReference type="AlphaFoldDB" id="A0A8J5I8P0"/>
<accession>A0A8J5I8P0</accession>
<feature type="disulfide bond" evidence="1">
    <location>
        <begin position="52"/>
        <end position="61"/>
    </location>
</feature>
<dbReference type="SUPFAM" id="SSF49870">
    <property type="entry name" value="Osmotin, thaumatin-like protein"/>
    <property type="match status" value="1"/>
</dbReference>
<feature type="disulfide bond" evidence="1">
    <location>
        <begin position="25"/>
        <end position="95"/>
    </location>
</feature>
<reference evidence="2 3" key="1">
    <citation type="submission" date="2020-08" db="EMBL/GenBank/DDBJ databases">
        <title>Plant Genome Project.</title>
        <authorList>
            <person name="Zhang R.-G."/>
        </authorList>
    </citation>
    <scope>NUCLEOTIDE SEQUENCE [LARGE SCALE GENOMIC DNA]</scope>
    <source>
        <tissue evidence="2">Rhizome</tissue>
    </source>
</reference>
<evidence type="ECO:0000313" key="2">
    <source>
        <dbReference type="EMBL" id="KAG6530895.1"/>
    </source>
</evidence>
<dbReference type="InterPro" id="IPR001938">
    <property type="entry name" value="Thaumatin"/>
</dbReference>
<dbReference type="PANTHER" id="PTHR31048">
    <property type="entry name" value="OS03G0233200 PROTEIN"/>
    <property type="match status" value="1"/>
</dbReference>
<comment type="caution">
    <text evidence="2">The sequence shown here is derived from an EMBL/GenBank/DDBJ whole genome shotgun (WGS) entry which is preliminary data.</text>
</comment>
<dbReference type="Gene3D" id="2.60.110.10">
    <property type="entry name" value="Thaumatin"/>
    <property type="match status" value="1"/>
</dbReference>
<dbReference type="EMBL" id="JACMSC010000002">
    <property type="protein sequence ID" value="KAG6530895.1"/>
    <property type="molecule type" value="Genomic_DNA"/>
</dbReference>
<dbReference type="PROSITE" id="PS51367">
    <property type="entry name" value="THAUMATIN_2"/>
    <property type="match status" value="1"/>
</dbReference>
<dbReference type="PIRSF" id="PIRSF002703">
    <property type="entry name" value="Thaumatin"/>
    <property type="match status" value="1"/>
</dbReference>